<dbReference type="Gene3D" id="3.20.20.150">
    <property type="entry name" value="Divalent-metal-dependent TIM barrel enzymes"/>
    <property type="match status" value="1"/>
</dbReference>
<reference evidence="5 6" key="1">
    <citation type="submission" date="2020-01" db="EMBL/GenBank/DDBJ databases">
        <title>Anaeroalcalibacter tamaniensis gen. nov., sp. nov., moderately halophilic strictly anaerobic fermenter bacterium from mud volcano of Taman peninsula.</title>
        <authorList>
            <person name="Frolova A."/>
            <person name="Merkel A.Y."/>
            <person name="Slobodkin A.I."/>
        </authorList>
    </citation>
    <scope>NUCLEOTIDE SEQUENCE [LARGE SCALE GENOMIC DNA]</scope>
    <source>
        <strain evidence="5 6">F-3ap</strain>
    </source>
</reference>
<name>A0A7X5HXF1_9FIRM</name>
<keyword evidence="1 2" id="KW-0413">Isomerase</keyword>
<dbReference type="EMBL" id="JAAEEH010000036">
    <property type="protein sequence ID" value="NDL68376.1"/>
    <property type="molecule type" value="Genomic_DNA"/>
</dbReference>
<dbReference type="PANTHER" id="PTHR43489:SF7">
    <property type="entry name" value="3-DEHYDRO-D-GULOSIDE 4-EPIMERASE-RELATED"/>
    <property type="match status" value="1"/>
</dbReference>
<dbReference type="PIRSF" id="PIRSF006241">
    <property type="entry name" value="HyI"/>
    <property type="match status" value="1"/>
</dbReference>
<dbReference type="Pfam" id="PF01261">
    <property type="entry name" value="AP_endonuc_2"/>
    <property type="match status" value="1"/>
</dbReference>
<evidence type="ECO:0000313" key="6">
    <source>
        <dbReference type="Proteomes" id="UP000461585"/>
    </source>
</evidence>
<evidence type="ECO:0000256" key="1">
    <source>
        <dbReference type="ARBA" id="ARBA00023235"/>
    </source>
</evidence>
<dbReference type="InterPro" id="IPR050417">
    <property type="entry name" value="Sugar_Epim/Isomerase"/>
</dbReference>
<dbReference type="RefSeq" id="WP_162371097.1">
    <property type="nucleotide sequence ID" value="NZ_JAAEEH010000036.1"/>
</dbReference>
<feature type="active site" description="Proton donor/acceptor" evidence="3">
    <location>
        <position position="155"/>
    </location>
</feature>
<evidence type="ECO:0000256" key="2">
    <source>
        <dbReference type="PIRNR" id="PIRNR006241"/>
    </source>
</evidence>
<dbReference type="InterPro" id="IPR013022">
    <property type="entry name" value="Xyl_isomerase-like_TIM-brl"/>
</dbReference>
<proteinExistence type="inferred from homology"/>
<dbReference type="InterPro" id="IPR036237">
    <property type="entry name" value="Xyl_isomerase-like_sf"/>
</dbReference>
<comment type="caution">
    <text evidence="5">The sequence shown here is derived from an EMBL/GenBank/DDBJ whole genome shotgun (WGS) entry which is preliminary data.</text>
</comment>
<dbReference type="InterPro" id="IPR026040">
    <property type="entry name" value="HyI-like"/>
</dbReference>
<comment type="similarity">
    <text evidence="2">Belongs to the hyi family.</text>
</comment>
<evidence type="ECO:0000256" key="3">
    <source>
        <dbReference type="PIRSR" id="PIRSR006241-50"/>
    </source>
</evidence>
<dbReference type="SUPFAM" id="SSF51658">
    <property type="entry name" value="Xylose isomerase-like"/>
    <property type="match status" value="1"/>
</dbReference>
<dbReference type="Proteomes" id="UP000461585">
    <property type="component" value="Unassembled WGS sequence"/>
</dbReference>
<organism evidence="5 6">
    <name type="scientific">Anaerotalea alkaliphila</name>
    <dbReference type="NCBI Taxonomy" id="2662126"/>
    <lineage>
        <taxon>Bacteria</taxon>
        <taxon>Bacillati</taxon>
        <taxon>Bacillota</taxon>
        <taxon>Clostridia</taxon>
        <taxon>Eubacteriales</taxon>
        <taxon>Anaerotalea</taxon>
    </lineage>
</organism>
<gene>
    <name evidence="5" type="ORF">GXN74_11560</name>
</gene>
<accession>A0A7X5HXF1</accession>
<dbReference type="AlphaFoldDB" id="A0A7X5HXF1"/>
<feature type="active site" description="Proton donor/acceptor" evidence="3">
    <location>
        <position position="249"/>
    </location>
</feature>
<evidence type="ECO:0000313" key="5">
    <source>
        <dbReference type="EMBL" id="NDL68376.1"/>
    </source>
</evidence>
<dbReference type="GO" id="GO:0016853">
    <property type="term" value="F:isomerase activity"/>
    <property type="evidence" value="ECO:0007669"/>
    <property type="project" value="UniProtKB-KW"/>
</dbReference>
<protein>
    <submittedName>
        <fullName evidence="5">Sugar phosphate isomerase/epimerase</fullName>
    </submittedName>
</protein>
<dbReference type="PANTHER" id="PTHR43489">
    <property type="entry name" value="ISOMERASE"/>
    <property type="match status" value="1"/>
</dbReference>
<feature type="domain" description="Xylose isomerase-like TIM barrel" evidence="4">
    <location>
        <begin position="30"/>
        <end position="269"/>
    </location>
</feature>
<sequence>MKEWKYAVSSADEAPDTAPILLKGSILDNLREAARLGYDAIEVHLRETEELDYDAINRTMEETGVRISMIVTGRLNTEGKCNLMDEVPYVAAAAVEGMKLYIDMASRLEAGIVIGWVKGNVPPGKNRDKYMARLARNLRILAEYAQERDVRLNLEVINRYEVNVFTTAQETMEFLDRNGIKNCYLHLDTFHMGIDETNPVETIRACKGRIGYMHFADNSRKYPGSGMIDFGRILEALDEVGYEGYLAVECLPWPDSETAAVRGLEHLKAKEPREMKMASSS</sequence>
<evidence type="ECO:0000259" key="4">
    <source>
        <dbReference type="Pfam" id="PF01261"/>
    </source>
</evidence>
<keyword evidence="6" id="KW-1185">Reference proteome</keyword>